<name>S3BR77_9BURK</name>
<feature type="signal peptide" evidence="1">
    <location>
        <begin position="1"/>
        <end position="27"/>
    </location>
</feature>
<dbReference type="EMBL" id="ATCF01000004">
    <property type="protein sequence ID" value="EPE01916.1"/>
    <property type="molecule type" value="Genomic_DNA"/>
</dbReference>
<dbReference type="AlphaFoldDB" id="S3BR77"/>
<reference evidence="2 3" key="1">
    <citation type="submission" date="2013-04" db="EMBL/GenBank/DDBJ databases">
        <title>The Genome Sequence of Sutterella wadsworthensis HGA0223.</title>
        <authorList>
            <consortium name="The Broad Institute Genomics Platform"/>
            <person name="Earl A."/>
            <person name="Ward D."/>
            <person name="Feldgarden M."/>
            <person name="Gevers D."/>
            <person name="Schmidt T.M."/>
            <person name="Dover J."/>
            <person name="Dai D."/>
            <person name="Walker B."/>
            <person name="Young S."/>
            <person name="Zeng Q."/>
            <person name="Gargeya S."/>
            <person name="Fitzgerald M."/>
            <person name="Haas B."/>
            <person name="Abouelleil A."/>
            <person name="Allen A.W."/>
            <person name="Alvarado L."/>
            <person name="Arachchi H.M."/>
            <person name="Berlin A.M."/>
            <person name="Chapman S.B."/>
            <person name="Gainer-Dewar J."/>
            <person name="Goldberg J."/>
            <person name="Griggs A."/>
            <person name="Gujja S."/>
            <person name="Hansen M."/>
            <person name="Howarth C."/>
            <person name="Imamovic A."/>
            <person name="Ireland A."/>
            <person name="Larimer J."/>
            <person name="McCowan C."/>
            <person name="Murphy C."/>
            <person name="Pearson M."/>
            <person name="Poon T.W."/>
            <person name="Priest M."/>
            <person name="Roberts A."/>
            <person name="Saif S."/>
            <person name="Shea T."/>
            <person name="Sisk P."/>
            <person name="Sykes S."/>
            <person name="Wortman J."/>
            <person name="Nusbaum C."/>
            <person name="Birren B."/>
        </authorList>
    </citation>
    <scope>NUCLEOTIDE SEQUENCE [LARGE SCALE GENOMIC DNA]</scope>
    <source>
        <strain evidence="2 3">HGA0223</strain>
    </source>
</reference>
<dbReference type="PATRIC" id="fig|1203554.3.peg.140"/>
<evidence type="ECO:0000313" key="3">
    <source>
        <dbReference type="Proteomes" id="UP000014400"/>
    </source>
</evidence>
<organism evidence="2 3">
    <name type="scientific">Sutterella wadsworthensis HGA0223</name>
    <dbReference type="NCBI Taxonomy" id="1203554"/>
    <lineage>
        <taxon>Bacteria</taxon>
        <taxon>Pseudomonadati</taxon>
        <taxon>Pseudomonadota</taxon>
        <taxon>Betaproteobacteria</taxon>
        <taxon>Burkholderiales</taxon>
        <taxon>Sutterellaceae</taxon>
        <taxon>Sutterella</taxon>
    </lineage>
</organism>
<dbReference type="Proteomes" id="UP000014400">
    <property type="component" value="Unassembled WGS sequence"/>
</dbReference>
<keyword evidence="1" id="KW-0732">Signal</keyword>
<evidence type="ECO:0000313" key="2">
    <source>
        <dbReference type="EMBL" id="EPE01916.1"/>
    </source>
</evidence>
<keyword evidence="3" id="KW-1185">Reference proteome</keyword>
<evidence type="ECO:0000256" key="1">
    <source>
        <dbReference type="SAM" id="SignalP"/>
    </source>
</evidence>
<protein>
    <recommendedName>
        <fullName evidence="4">Lipoprotein</fullName>
    </recommendedName>
</protein>
<feature type="chain" id="PRO_5004506471" description="Lipoprotein" evidence="1">
    <location>
        <begin position="28"/>
        <end position="171"/>
    </location>
</feature>
<dbReference type="RefSeq" id="WP_016473601.1">
    <property type="nucleotide sequence ID" value="NZ_KE150480.1"/>
</dbReference>
<evidence type="ECO:0008006" key="4">
    <source>
        <dbReference type="Google" id="ProtNLM"/>
    </source>
</evidence>
<dbReference type="eggNOG" id="ENOG5032QH7">
    <property type="taxonomic scope" value="Bacteria"/>
</dbReference>
<proteinExistence type="predicted"/>
<dbReference type="PROSITE" id="PS51257">
    <property type="entry name" value="PROKAR_LIPOPROTEIN"/>
    <property type="match status" value="1"/>
</dbReference>
<accession>S3BR77</accession>
<sequence>MQRRTFMTAALATAVLSLAGCAAQTRADTDMPAKAFTPEGARRYLAKCRTAREAIQVYGDPERTMKSNTRPSQKGFVWEWVGVRPSFLADKDKRSSCTPTVKRELHVWCGSGGEIVDIEVVGFFYTQVKLPALSPIFAELRALNADELQSLKVPVASGEVLEEYNAYYARQ</sequence>
<gene>
    <name evidence="2" type="ORF">HMPREF1476_00148</name>
</gene>
<dbReference type="HOGENOM" id="CLU_1562094_0_0_4"/>
<comment type="caution">
    <text evidence="2">The sequence shown here is derived from an EMBL/GenBank/DDBJ whole genome shotgun (WGS) entry which is preliminary data.</text>
</comment>